<evidence type="ECO:0000256" key="3">
    <source>
        <dbReference type="SAM" id="MobiDB-lite"/>
    </source>
</evidence>
<keyword evidence="2" id="KW-0539">Nucleus</keyword>
<dbReference type="GO" id="GO:0001228">
    <property type="term" value="F:DNA-binding transcription activator activity, RNA polymerase II-specific"/>
    <property type="evidence" value="ECO:0007669"/>
    <property type="project" value="TreeGrafter"/>
</dbReference>
<dbReference type="InterPro" id="IPR050936">
    <property type="entry name" value="AP-1-like"/>
</dbReference>
<dbReference type="Gene3D" id="1.20.5.170">
    <property type="match status" value="1"/>
</dbReference>
<dbReference type="PANTHER" id="PTHR40621">
    <property type="entry name" value="TRANSCRIPTION FACTOR KAPC-RELATED"/>
    <property type="match status" value="1"/>
</dbReference>
<evidence type="ECO:0000256" key="1">
    <source>
        <dbReference type="ARBA" id="ARBA00004123"/>
    </source>
</evidence>
<dbReference type="CDD" id="cd14688">
    <property type="entry name" value="bZIP_YAP"/>
    <property type="match status" value="1"/>
</dbReference>
<dbReference type="Proteomes" id="UP001055219">
    <property type="component" value="Unassembled WGS sequence"/>
</dbReference>
<keyword evidence="5" id="KW-1185">Reference proteome</keyword>
<dbReference type="AlphaFoldDB" id="A0A9P9Y1V9"/>
<evidence type="ECO:0000256" key="2">
    <source>
        <dbReference type="ARBA" id="ARBA00023242"/>
    </source>
</evidence>
<gene>
    <name evidence="4" type="ORF">J7T54_005271</name>
</gene>
<name>A0A9P9Y1V9_9HYPO</name>
<evidence type="ECO:0000313" key="4">
    <source>
        <dbReference type="EMBL" id="KAI6781560.1"/>
    </source>
</evidence>
<dbReference type="RefSeq" id="XP_051362416.1">
    <property type="nucleotide sequence ID" value="XM_051506213.1"/>
</dbReference>
<accession>A0A9P9Y1V9</accession>
<dbReference type="GeneID" id="75831756"/>
<dbReference type="EMBL" id="JAGIXG020000020">
    <property type="protein sequence ID" value="KAI6781560.1"/>
    <property type="molecule type" value="Genomic_DNA"/>
</dbReference>
<dbReference type="InterPro" id="IPR046347">
    <property type="entry name" value="bZIP_sf"/>
</dbReference>
<dbReference type="GO" id="GO:0000976">
    <property type="term" value="F:transcription cis-regulatory region binding"/>
    <property type="evidence" value="ECO:0007669"/>
    <property type="project" value="InterPro"/>
</dbReference>
<protein>
    <recommendedName>
        <fullName evidence="6">BZIP domain-containing protein</fullName>
    </recommendedName>
</protein>
<reference evidence="4" key="1">
    <citation type="journal article" date="2021" name="J Fungi (Basel)">
        <title>Genomic and Metabolomic Analyses of the Marine Fungus Emericellopsis cladophorae: Insights into Saltwater Adaptability Mechanisms and Its Biosynthetic Potential.</title>
        <authorList>
            <person name="Goncalves M.F.M."/>
            <person name="Hilario S."/>
            <person name="Van de Peer Y."/>
            <person name="Esteves A.C."/>
            <person name="Alves A."/>
        </authorList>
    </citation>
    <scope>NUCLEOTIDE SEQUENCE</scope>
    <source>
        <strain evidence="4">MUM 19.33</strain>
    </source>
</reference>
<dbReference type="OrthoDB" id="2590011at2759"/>
<feature type="region of interest" description="Disordered" evidence="3">
    <location>
        <begin position="1"/>
        <end position="22"/>
    </location>
</feature>
<feature type="compositionally biased region" description="Basic and acidic residues" evidence="3">
    <location>
        <begin position="7"/>
        <end position="17"/>
    </location>
</feature>
<dbReference type="PANTHER" id="PTHR40621:SF6">
    <property type="entry name" value="AP-1-LIKE TRANSCRIPTION FACTOR YAP1-RELATED"/>
    <property type="match status" value="1"/>
</dbReference>
<reference evidence="4" key="2">
    <citation type="submission" date="2022-07" db="EMBL/GenBank/DDBJ databases">
        <authorList>
            <person name="Goncalves M.F.M."/>
            <person name="Hilario S."/>
            <person name="Van De Peer Y."/>
            <person name="Esteves A.C."/>
            <person name="Alves A."/>
        </authorList>
    </citation>
    <scope>NUCLEOTIDE SEQUENCE</scope>
    <source>
        <strain evidence="4">MUM 19.33</strain>
    </source>
</reference>
<comment type="caution">
    <text evidence="4">The sequence shown here is derived from an EMBL/GenBank/DDBJ whole genome shotgun (WGS) entry which is preliminary data.</text>
</comment>
<sequence length="261" mass="29456">MFNPSGRSKEESVEKRRQQVRRAQHIYRQRKTRYVKALEEDIAKSRWRECQMSKEKQDLEHQLQTLLSLLARNGIDQPFTSPDGSLLHSHPDWPQGSTIISSLSPLSFSSDDTVSMSSRVCDIDLATLGMRFVLKVEEPCLTHVHGDHTRPNEPSGHALTVTSQLLSLSSSPPPNRSSLLPVEDAPASILNRLLILSPTFSGQEDVTPIQAWDELRQQPVFGSLDLMCVMTLAEKLRDAAKCYGQVKQCIKREHNEISNFL</sequence>
<organism evidence="4 5">
    <name type="scientific">Emericellopsis cladophorae</name>
    <dbReference type="NCBI Taxonomy" id="2686198"/>
    <lineage>
        <taxon>Eukaryota</taxon>
        <taxon>Fungi</taxon>
        <taxon>Dikarya</taxon>
        <taxon>Ascomycota</taxon>
        <taxon>Pezizomycotina</taxon>
        <taxon>Sordariomycetes</taxon>
        <taxon>Hypocreomycetidae</taxon>
        <taxon>Hypocreales</taxon>
        <taxon>Bionectriaceae</taxon>
        <taxon>Emericellopsis</taxon>
    </lineage>
</organism>
<dbReference type="SUPFAM" id="SSF57959">
    <property type="entry name" value="Leucine zipper domain"/>
    <property type="match status" value="1"/>
</dbReference>
<evidence type="ECO:0000313" key="5">
    <source>
        <dbReference type="Proteomes" id="UP001055219"/>
    </source>
</evidence>
<comment type="subcellular location">
    <subcellularLocation>
        <location evidence="1">Nucleus</location>
    </subcellularLocation>
</comment>
<evidence type="ECO:0008006" key="6">
    <source>
        <dbReference type="Google" id="ProtNLM"/>
    </source>
</evidence>
<dbReference type="GO" id="GO:0090575">
    <property type="term" value="C:RNA polymerase II transcription regulator complex"/>
    <property type="evidence" value="ECO:0007669"/>
    <property type="project" value="TreeGrafter"/>
</dbReference>
<proteinExistence type="predicted"/>